<name>A0A183TPC8_SCHSO</name>
<protein>
    <submittedName>
        <fullName evidence="1">Mediator of RNA polymerase II transcription subunit 13</fullName>
    </submittedName>
</protein>
<organism evidence="1">
    <name type="scientific">Schistocephalus solidus</name>
    <name type="common">Tapeworm</name>
    <dbReference type="NCBI Taxonomy" id="70667"/>
    <lineage>
        <taxon>Eukaryota</taxon>
        <taxon>Metazoa</taxon>
        <taxon>Spiralia</taxon>
        <taxon>Lophotrochozoa</taxon>
        <taxon>Platyhelminthes</taxon>
        <taxon>Cestoda</taxon>
        <taxon>Eucestoda</taxon>
        <taxon>Diphyllobothriidea</taxon>
        <taxon>Diphyllobothriidae</taxon>
        <taxon>Schistocephalus</taxon>
    </lineage>
</organism>
<sequence length="160" mass="17340">LVLTACTFKEFKGGGLADIPQLTSSCLDCGVIIWSMQVLQFLGPSLGLNSEPHLGDDEAVIRPTIGIADRLGYQHVLSISPPDENIVQQLPAPRPRVHPRGLLPRRKVEEGVGQQETVPRPRLQKKEAVIVTAMETVGTQHSLPGSVVRPDLGVEVTKDN</sequence>
<dbReference type="WBParaSite" id="SSLN_0001901301-mRNA-1">
    <property type="protein sequence ID" value="SSLN_0001901301-mRNA-1"/>
    <property type="gene ID" value="SSLN_0001901301"/>
</dbReference>
<dbReference type="AlphaFoldDB" id="A0A183TPC8"/>
<reference evidence="1" key="1">
    <citation type="submission" date="2016-06" db="UniProtKB">
        <authorList>
            <consortium name="WormBaseParasite"/>
        </authorList>
    </citation>
    <scope>IDENTIFICATION</scope>
</reference>
<proteinExistence type="predicted"/>
<evidence type="ECO:0000313" key="1">
    <source>
        <dbReference type="WBParaSite" id="SSLN_0001901301-mRNA-1"/>
    </source>
</evidence>
<accession>A0A183TPC8</accession>